<reference evidence="2 3" key="1">
    <citation type="submission" date="2019-03" db="EMBL/GenBank/DDBJ databases">
        <title>Single cell metagenomics reveals metabolic interactions within the superorganism composed of flagellate Streblomastix strix and complex community of Bacteroidetes bacteria on its surface.</title>
        <authorList>
            <person name="Treitli S.C."/>
            <person name="Kolisko M."/>
            <person name="Husnik F."/>
            <person name="Keeling P."/>
            <person name="Hampl V."/>
        </authorList>
    </citation>
    <scope>NUCLEOTIDE SEQUENCE [LARGE SCALE GENOMIC DNA]</scope>
    <source>
        <strain evidence="2">ST1C</strain>
    </source>
</reference>
<protein>
    <submittedName>
        <fullName evidence="2">Uncharacterized protein</fullName>
    </submittedName>
</protein>
<evidence type="ECO:0000313" key="2">
    <source>
        <dbReference type="EMBL" id="KAA6370811.1"/>
    </source>
</evidence>
<keyword evidence="1" id="KW-1133">Transmembrane helix</keyword>
<dbReference type="Proteomes" id="UP000324800">
    <property type="component" value="Unassembled WGS sequence"/>
</dbReference>
<keyword evidence="1" id="KW-0812">Transmembrane</keyword>
<dbReference type="AlphaFoldDB" id="A0A5J4UL38"/>
<dbReference type="EMBL" id="SNRW01015038">
    <property type="protein sequence ID" value="KAA6370811.1"/>
    <property type="molecule type" value="Genomic_DNA"/>
</dbReference>
<proteinExistence type="predicted"/>
<evidence type="ECO:0000256" key="1">
    <source>
        <dbReference type="SAM" id="Phobius"/>
    </source>
</evidence>
<gene>
    <name evidence="2" type="ORF">EZS28_033661</name>
</gene>
<comment type="caution">
    <text evidence="2">The sequence shown here is derived from an EMBL/GenBank/DDBJ whole genome shotgun (WGS) entry which is preliminary data.</text>
</comment>
<keyword evidence="1" id="KW-0472">Membrane</keyword>
<evidence type="ECO:0000313" key="3">
    <source>
        <dbReference type="Proteomes" id="UP000324800"/>
    </source>
</evidence>
<sequence>MLLHVFYPYLHSIDLSCCSYFDYKFIIEPPNEIFVEIPRDCNRPPPEYFFLNSLWSRLYLFLAVTISYPFNYFVFLFSEQFSVLLDLLFD</sequence>
<accession>A0A5J4UL38</accession>
<feature type="non-terminal residue" evidence="2">
    <location>
        <position position="90"/>
    </location>
</feature>
<feature type="transmembrane region" description="Helical" evidence="1">
    <location>
        <begin position="58"/>
        <end position="77"/>
    </location>
</feature>
<name>A0A5J4UL38_9EUKA</name>
<organism evidence="2 3">
    <name type="scientific">Streblomastix strix</name>
    <dbReference type="NCBI Taxonomy" id="222440"/>
    <lineage>
        <taxon>Eukaryota</taxon>
        <taxon>Metamonada</taxon>
        <taxon>Preaxostyla</taxon>
        <taxon>Oxymonadida</taxon>
        <taxon>Streblomastigidae</taxon>
        <taxon>Streblomastix</taxon>
    </lineage>
</organism>